<dbReference type="VEuPathDB" id="FungiDB:H310_02992"/>
<dbReference type="AlphaFoldDB" id="A0A024UKN4"/>
<name>A0A024UKN4_9STRA</name>
<proteinExistence type="predicted"/>
<dbReference type="RefSeq" id="XP_008864934.1">
    <property type="nucleotide sequence ID" value="XM_008866712.1"/>
</dbReference>
<accession>A0A024UKN4</accession>
<protein>
    <submittedName>
        <fullName evidence="1">Uncharacterized protein</fullName>
    </submittedName>
</protein>
<evidence type="ECO:0000313" key="1">
    <source>
        <dbReference type="EMBL" id="ETW06859.1"/>
    </source>
</evidence>
<dbReference type="GeneID" id="20080042"/>
<gene>
    <name evidence="1" type="ORF">H310_02992</name>
</gene>
<reference evidence="1" key="1">
    <citation type="submission" date="2013-12" db="EMBL/GenBank/DDBJ databases">
        <title>The Genome Sequence of Aphanomyces invadans NJM9701.</title>
        <authorList>
            <consortium name="The Broad Institute Genomics Platform"/>
            <person name="Russ C."/>
            <person name="Tyler B."/>
            <person name="van West P."/>
            <person name="Dieguez-Uribeondo J."/>
            <person name="Young S.K."/>
            <person name="Zeng Q."/>
            <person name="Gargeya S."/>
            <person name="Fitzgerald M."/>
            <person name="Abouelleil A."/>
            <person name="Alvarado L."/>
            <person name="Chapman S.B."/>
            <person name="Gainer-Dewar J."/>
            <person name="Goldberg J."/>
            <person name="Griggs A."/>
            <person name="Gujja S."/>
            <person name="Hansen M."/>
            <person name="Howarth C."/>
            <person name="Imamovic A."/>
            <person name="Ireland A."/>
            <person name="Larimer J."/>
            <person name="McCowan C."/>
            <person name="Murphy C."/>
            <person name="Pearson M."/>
            <person name="Poon T.W."/>
            <person name="Priest M."/>
            <person name="Roberts A."/>
            <person name="Saif S."/>
            <person name="Shea T."/>
            <person name="Sykes S."/>
            <person name="Wortman J."/>
            <person name="Nusbaum C."/>
            <person name="Birren B."/>
        </authorList>
    </citation>
    <scope>NUCLEOTIDE SEQUENCE [LARGE SCALE GENOMIC DNA]</scope>
    <source>
        <strain evidence="1">NJM9701</strain>
    </source>
</reference>
<dbReference type="EMBL" id="KI913955">
    <property type="protein sequence ID" value="ETW06859.1"/>
    <property type="molecule type" value="Genomic_DNA"/>
</dbReference>
<sequence>MLSAVELPLVPEGQFNLANLTNVDCAEGHRGRSTIALLSFYDTFPNFNGVAIAFETASNDVDIELEERDKLTFIESNLPAFYDYALHDEAEDDPSGSEEQRSGVEQYAEYNLRFMVSF</sequence>
<organism evidence="1">
    <name type="scientific">Aphanomyces invadans</name>
    <dbReference type="NCBI Taxonomy" id="157072"/>
    <lineage>
        <taxon>Eukaryota</taxon>
        <taxon>Sar</taxon>
        <taxon>Stramenopiles</taxon>
        <taxon>Oomycota</taxon>
        <taxon>Saprolegniomycetes</taxon>
        <taxon>Saprolegniales</taxon>
        <taxon>Verrucalvaceae</taxon>
        <taxon>Aphanomyces</taxon>
    </lineage>
</organism>